<comment type="similarity">
    <text evidence="3 11">Belongs to the KdsC family.</text>
</comment>
<dbReference type="InterPro" id="IPR023214">
    <property type="entry name" value="HAD_sf"/>
</dbReference>
<evidence type="ECO:0000256" key="11">
    <source>
        <dbReference type="PIRNR" id="PIRNR006118"/>
    </source>
</evidence>
<dbReference type="PANTHER" id="PTHR21485:SF3">
    <property type="entry name" value="N-ACYLNEURAMINATE CYTIDYLYLTRANSFERASE"/>
    <property type="match status" value="1"/>
</dbReference>
<reference evidence="13" key="1">
    <citation type="submission" date="2018-07" db="EMBL/GenBank/DDBJ databases">
        <title>Genome assembly of strain Ka43.</title>
        <authorList>
            <person name="Kukolya J."/>
            <person name="Nagy I."/>
            <person name="Horvath B."/>
            <person name="Toth A."/>
        </authorList>
    </citation>
    <scope>NUCLEOTIDE SEQUENCE</scope>
    <source>
        <strain evidence="13">KB43</strain>
    </source>
</reference>
<dbReference type="PIRSF" id="PIRSF006118">
    <property type="entry name" value="KDO8-P_Ptase"/>
    <property type="match status" value="1"/>
</dbReference>
<dbReference type="InterPro" id="IPR036412">
    <property type="entry name" value="HAD-like_sf"/>
</dbReference>
<dbReference type="RefSeq" id="WP_193908233.1">
    <property type="nucleotide sequence ID" value="NZ_PRDL01000001.1"/>
</dbReference>
<evidence type="ECO:0000256" key="12">
    <source>
        <dbReference type="PIRSR" id="PIRSR006118-2"/>
    </source>
</evidence>
<comment type="caution">
    <text evidence="13">The sequence shown here is derived from an EMBL/GenBank/DDBJ whole genome shotgun (WGS) entry which is preliminary data.</text>
</comment>
<evidence type="ECO:0000256" key="2">
    <source>
        <dbReference type="ARBA" id="ARBA00001946"/>
    </source>
</evidence>
<keyword evidence="11" id="KW-0448">Lipopolysaccharide biosynthesis</keyword>
<dbReference type="AlphaFoldDB" id="A0A928V134"/>
<dbReference type="SFLD" id="SFLDS00003">
    <property type="entry name" value="Haloacid_Dehalogenase"/>
    <property type="match status" value="1"/>
</dbReference>
<feature type="binding site" evidence="12">
    <location>
        <position position="18"/>
    </location>
    <ligand>
        <name>Mg(2+)</name>
        <dbReference type="ChEBI" id="CHEBI:18420"/>
    </ligand>
</feature>
<dbReference type="Proteomes" id="UP000652567">
    <property type="component" value="Unassembled WGS sequence"/>
</dbReference>
<dbReference type="GO" id="GO:0009103">
    <property type="term" value="P:lipopolysaccharide biosynthetic process"/>
    <property type="evidence" value="ECO:0007669"/>
    <property type="project" value="UniProtKB-UniRule"/>
</dbReference>
<comment type="function">
    <text evidence="11">Catalyzes the hydrolysis of 3-deoxy-D-manno-octulosonate 8-phosphate (KDO 8-P) to 3-deoxy-D-manno-octulosonate (KDO) and inorganic phosphate.</text>
</comment>
<comment type="cofactor">
    <cofactor evidence="2 11 12">
        <name>Mg(2+)</name>
        <dbReference type="ChEBI" id="CHEBI:18420"/>
    </cofactor>
</comment>
<feature type="binding site" evidence="12">
    <location>
        <position position="116"/>
    </location>
    <ligand>
        <name>Mg(2+)</name>
        <dbReference type="ChEBI" id="CHEBI:18420"/>
    </ligand>
</feature>
<comment type="subunit">
    <text evidence="4 11">Homotetramer.</text>
</comment>
<organism evidence="13 14">
    <name type="scientific">Cellvibrio polysaccharolyticus</name>
    <dbReference type="NCBI Taxonomy" id="2082724"/>
    <lineage>
        <taxon>Bacteria</taxon>
        <taxon>Pseudomonadati</taxon>
        <taxon>Pseudomonadota</taxon>
        <taxon>Gammaproteobacteria</taxon>
        <taxon>Cellvibrionales</taxon>
        <taxon>Cellvibrionaceae</taxon>
        <taxon>Cellvibrio</taxon>
    </lineage>
</organism>
<dbReference type="FunFam" id="3.40.50.1000:FF:000029">
    <property type="entry name" value="3-deoxy-D-manno-octulosonate 8-phosphate phosphatase KdsC"/>
    <property type="match status" value="1"/>
</dbReference>
<dbReference type="SFLD" id="SFLDG01136">
    <property type="entry name" value="C1.6:_Phosphoserine_Phosphatas"/>
    <property type="match status" value="1"/>
</dbReference>
<dbReference type="GO" id="GO:0008781">
    <property type="term" value="F:N-acylneuraminate cytidylyltransferase activity"/>
    <property type="evidence" value="ECO:0007669"/>
    <property type="project" value="TreeGrafter"/>
</dbReference>
<dbReference type="GO" id="GO:0019143">
    <property type="term" value="F:3-deoxy-manno-octulosonate-8-phosphatase activity"/>
    <property type="evidence" value="ECO:0007669"/>
    <property type="project" value="UniProtKB-UniRule"/>
</dbReference>
<dbReference type="InterPro" id="IPR010023">
    <property type="entry name" value="KdsC_fam"/>
</dbReference>
<keyword evidence="9 11" id="KW-0460">Magnesium</keyword>
<keyword evidence="14" id="KW-1185">Reference proteome</keyword>
<evidence type="ECO:0000313" key="13">
    <source>
        <dbReference type="EMBL" id="MBE8716845.1"/>
    </source>
</evidence>
<dbReference type="NCBIfam" id="TIGR01670">
    <property type="entry name" value="KdsC-phosphatas"/>
    <property type="match status" value="1"/>
</dbReference>
<dbReference type="CDD" id="cd01630">
    <property type="entry name" value="HAD_KDO-like"/>
    <property type="match status" value="1"/>
</dbReference>
<evidence type="ECO:0000256" key="3">
    <source>
        <dbReference type="ARBA" id="ARBA00005893"/>
    </source>
</evidence>
<proteinExistence type="inferred from homology"/>
<evidence type="ECO:0000256" key="6">
    <source>
        <dbReference type="ARBA" id="ARBA00020092"/>
    </source>
</evidence>
<dbReference type="EMBL" id="PRDL01000001">
    <property type="protein sequence ID" value="MBE8716845.1"/>
    <property type="molecule type" value="Genomic_DNA"/>
</dbReference>
<dbReference type="PANTHER" id="PTHR21485">
    <property type="entry name" value="HAD SUPERFAMILY MEMBERS CMAS AND KDSC"/>
    <property type="match status" value="1"/>
</dbReference>
<feature type="binding site" evidence="12">
    <location>
        <position position="20"/>
    </location>
    <ligand>
        <name>substrate</name>
    </ligand>
</feature>
<evidence type="ECO:0000256" key="10">
    <source>
        <dbReference type="ARBA" id="ARBA00031051"/>
    </source>
</evidence>
<evidence type="ECO:0000256" key="8">
    <source>
        <dbReference type="ARBA" id="ARBA00022801"/>
    </source>
</evidence>
<dbReference type="EC" id="3.1.3.45" evidence="5 11"/>
<sequence>MSDLLQQRAKAIRLLMLDVDGVLTDGKLYFGNNGEEMKTFCTLDGHGIKMLQKSGVRVGIITGRKSELVRRRASDLGITILLQGREDKWDALQELFADKTLFETPVAPENIAFMGDDWPDLTVMSRVGLALTVANAHHSVAERAHWQSHLRGGEGAVRDACDMIMKAQNTFERALSYYLPDSPGTE</sequence>
<evidence type="ECO:0000256" key="5">
    <source>
        <dbReference type="ARBA" id="ARBA00013066"/>
    </source>
</evidence>
<keyword evidence="8 11" id="KW-0378">Hydrolase</keyword>
<evidence type="ECO:0000256" key="9">
    <source>
        <dbReference type="ARBA" id="ARBA00022842"/>
    </source>
</evidence>
<gene>
    <name evidence="13" type="ORF">C4F51_06535</name>
</gene>
<accession>A0A928V134</accession>
<evidence type="ECO:0000313" key="14">
    <source>
        <dbReference type="Proteomes" id="UP000652567"/>
    </source>
</evidence>
<dbReference type="SFLD" id="SFLDG01138">
    <property type="entry name" value="C1.6.2:_Deoxy-d-mannose-octulo"/>
    <property type="match status" value="1"/>
</dbReference>
<evidence type="ECO:0000256" key="7">
    <source>
        <dbReference type="ARBA" id="ARBA00022723"/>
    </source>
</evidence>
<dbReference type="GO" id="GO:0046872">
    <property type="term" value="F:metal ion binding"/>
    <property type="evidence" value="ECO:0007669"/>
    <property type="project" value="UniProtKB-UniRule"/>
</dbReference>
<comment type="catalytic activity">
    <reaction evidence="1 11">
        <text>3-deoxy-alpha-D-manno-2-octulosonate-8-phosphate + H2O = 3-deoxy-alpha-D-manno-oct-2-ulosonate + phosphate</text>
        <dbReference type="Rhea" id="RHEA:11500"/>
        <dbReference type="ChEBI" id="CHEBI:15377"/>
        <dbReference type="ChEBI" id="CHEBI:43474"/>
        <dbReference type="ChEBI" id="CHEBI:85985"/>
        <dbReference type="ChEBI" id="CHEBI:85986"/>
        <dbReference type="EC" id="3.1.3.45"/>
    </reaction>
</comment>
<keyword evidence="7 11" id="KW-0479">Metal-binding</keyword>
<dbReference type="SUPFAM" id="SSF56784">
    <property type="entry name" value="HAD-like"/>
    <property type="match status" value="1"/>
</dbReference>
<evidence type="ECO:0000256" key="1">
    <source>
        <dbReference type="ARBA" id="ARBA00000898"/>
    </source>
</evidence>
<dbReference type="InterPro" id="IPR050793">
    <property type="entry name" value="CMP-NeuNAc_synthase"/>
</dbReference>
<protein>
    <recommendedName>
        <fullName evidence="6 11">3-deoxy-D-manno-octulosonate 8-phosphate phosphatase KdsC</fullName>
        <ecNumber evidence="5 11">3.1.3.45</ecNumber>
    </recommendedName>
    <alternativeName>
        <fullName evidence="10 11">KDO 8-P phosphatase</fullName>
    </alternativeName>
</protein>
<name>A0A928V134_9GAMM</name>
<evidence type="ECO:0000256" key="4">
    <source>
        <dbReference type="ARBA" id="ARBA00011881"/>
    </source>
</evidence>
<dbReference type="Gene3D" id="3.40.50.1000">
    <property type="entry name" value="HAD superfamily/HAD-like"/>
    <property type="match status" value="1"/>
</dbReference>